<evidence type="ECO:0000313" key="4">
    <source>
        <dbReference type="Proteomes" id="UP001439008"/>
    </source>
</evidence>
<dbReference type="SUPFAM" id="SSF48350">
    <property type="entry name" value="GTPase activation domain, GAP"/>
    <property type="match status" value="1"/>
</dbReference>
<dbReference type="PANTHER" id="PTHR23177">
    <property type="entry name" value="MKIAA1688 PROTEIN"/>
    <property type="match status" value="1"/>
</dbReference>
<accession>A0ABV2AUA7</accession>
<dbReference type="Gene3D" id="1.10.555.10">
    <property type="entry name" value="Rho GTPase activation protein"/>
    <property type="match status" value="1"/>
</dbReference>
<dbReference type="InterPro" id="IPR044785">
    <property type="entry name" value="RopGAP1-5"/>
</dbReference>
<feature type="non-terminal residue" evidence="3">
    <location>
        <position position="1"/>
    </location>
</feature>
<sequence>FVKKRKNSFDMLEMSTRTHSNSALEQPRGKQFGVDIFDLFGTTKLPNLNARIPTVVIRMADYLFKTKGHLKEGIFRIAPEQTECAIVMKQLDEGTFTHCEDVHCVANCMKVWFRSLPQPLINQTLLELIAEREEKETFEDVLTKGLEEPNLSLLQWLLKFLSKVAKHEKVNRMSAKNLAIVFSPNLVEVIKVEAISASGSVTSFLEESICNLMKRKKSVLEDE</sequence>
<evidence type="ECO:0000259" key="2">
    <source>
        <dbReference type="PROSITE" id="PS50238"/>
    </source>
</evidence>
<proteinExistence type="predicted"/>
<gene>
    <name evidence="3" type="ORF">MHBO_004786</name>
</gene>
<dbReference type="CDD" id="cd00159">
    <property type="entry name" value="RhoGAP"/>
    <property type="match status" value="1"/>
</dbReference>
<dbReference type="EMBL" id="JBDODL010005256">
    <property type="protein sequence ID" value="MES1923241.1"/>
    <property type="molecule type" value="Genomic_DNA"/>
</dbReference>
<organism evidence="3 4">
    <name type="scientific">Bonamia ostreae</name>
    <dbReference type="NCBI Taxonomy" id="126728"/>
    <lineage>
        <taxon>Eukaryota</taxon>
        <taxon>Sar</taxon>
        <taxon>Rhizaria</taxon>
        <taxon>Endomyxa</taxon>
        <taxon>Ascetosporea</taxon>
        <taxon>Haplosporida</taxon>
        <taxon>Bonamia</taxon>
    </lineage>
</organism>
<dbReference type="SMART" id="SM00324">
    <property type="entry name" value="RhoGAP"/>
    <property type="match status" value="1"/>
</dbReference>
<dbReference type="Pfam" id="PF00620">
    <property type="entry name" value="RhoGAP"/>
    <property type="match status" value="1"/>
</dbReference>
<dbReference type="Proteomes" id="UP001439008">
    <property type="component" value="Unassembled WGS sequence"/>
</dbReference>
<evidence type="ECO:0000313" key="3">
    <source>
        <dbReference type="EMBL" id="MES1923241.1"/>
    </source>
</evidence>
<dbReference type="PROSITE" id="PS50238">
    <property type="entry name" value="RHOGAP"/>
    <property type="match status" value="1"/>
</dbReference>
<feature type="domain" description="Rho-GAP" evidence="2">
    <location>
        <begin position="43"/>
        <end position="213"/>
    </location>
</feature>
<evidence type="ECO:0000256" key="1">
    <source>
        <dbReference type="ARBA" id="ARBA00022468"/>
    </source>
</evidence>
<keyword evidence="1" id="KW-0343">GTPase activation</keyword>
<dbReference type="InterPro" id="IPR000198">
    <property type="entry name" value="RhoGAP_dom"/>
</dbReference>
<protein>
    <recommendedName>
        <fullName evidence="2">Rho-GAP domain-containing protein</fullName>
    </recommendedName>
</protein>
<reference evidence="3 4" key="1">
    <citation type="journal article" date="2024" name="BMC Biol.">
        <title>Comparative genomics of Ascetosporea gives new insight into the evolutionary basis for animal parasitism in Rhizaria.</title>
        <authorList>
            <person name="Hiltunen Thoren M."/>
            <person name="Onut-Brannstrom I."/>
            <person name="Alfjorden A."/>
            <person name="Peckova H."/>
            <person name="Swords F."/>
            <person name="Hooper C."/>
            <person name="Holzer A.S."/>
            <person name="Bass D."/>
            <person name="Burki F."/>
        </authorList>
    </citation>
    <scope>NUCLEOTIDE SEQUENCE [LARGE SCALE GENOMIC DNA]</scope>
    <source>
        <strain evidence="3">20-A016</strain>
    </source>
</reference>
<name>A0ABV2AUA7_9EUKA</name>
<dbReference type="InterPro" id="IPR008936">
    <property type="entry name" value="Rho_GTPase_activation_prot"/>
</dbReference>
<comment type="caution">
    <text evidence="3">The sequence shown here is derived from an EMBL/GenBank/DDBJ whole genome shotgun (WGS) entry which is preliminary data.</text>
</comment>
<keyword evidence="4" id="KW-1185">Reference proteome</keyword>